<evidence type="ECO:0000313" key="3">
    <source>
        <dbReference type="Proteomes" id="UP000762676"/>
    </source>
</evidence>
<feature type="region of interest" description="Disordered" evidence="1">
    <location>
        <begin position="797"/>
        <end position="819"/>
    </location>
</feature>
<feature type="region of interest" description="Disordered" evidence="1">
    <location>
        <begin position="497"/>
        <end position="564"/>
    </location>
</feature>
<name>A0AAV4F9C7_9GAST</name>
<feature type="compositionally biased region" description="Polar residues" evidence="1">
    <location>
        <begin position="668"/>
        <end position="678"/>
    </location>
</feature>
<accession>A0AAV4F9C7</accession>
<evidence type="ECO:0000313" key="2">
    <source>
        <dbReference type="EMBL" id="GFR69827.1"/>
    </source>
</evidence>
<evidence type="ECO:0000256" key="1">
    <source>
        <dbReference type="SAM" id="MobiDB-lite"/>
    </source>
</evidence>
<feature type="region of interest" description="Disordered" evidence="1">
    <location>
        <begin position="421"/>
        <end position="455"/>
    </location>
</feature>
<feature type="compositionally biased region" description="Polar residues" evidence="1">
    <location>
        <begin position="746"/>
        <end position="758"/>
    </location>
</feature>
<gene>
    <name evidence="2" type="ORF">ElyMa_000310000</name>
</gene>
<feature type="region of interest" description="Disordered" evidence="1">
    <location>
        <begin position="739"/>
        <end position="783"/>
    </location>
</feature>
<dbReference type="AlphaFoldDB" id="A0AAV4F9C7"/>
<feature type="compositionally biased region" description="Basic and acidic residues" evidence="1">
    <location>
        <begin position="33"/>
        <end position="44"/>
    </location>
</feature>
<reference evidence="2 3" key="1">
    <citation type="journal article" date="2021" name="Elife">
        <title>Chloroplast acquisition without the gene transfer in kleptoplastic sea slugs, Plakobranchus ocellatus.</title>
        <authorList>
            <person name="Maeda T."/>
            <person name="Takahashi S."/>
            <person name="Yoshida T."/>
            <person name="Shimamura S."/>
            <person name="Takaki Y."/>
            <person name="Nagai Y."/>
            <person name="Toyoda A."/>
            <person name="Suzuki Y."/>
            <person name="Arimoto A."/>
            <person name="Ishii H."/>
            <person name="Satoh N."/>
            <person name="Nishiyama T."/>
            <person name="Hasebe M."/>
            <person name="Maruyama T."/>
            <person name="Minagawa J."/>
            <person name="Obokata J."/>
            <person name="Shigenobu S."/>
        </authorList>
    </citation>
    <scope>NUCLEOTIDE SEQUENCE [LARGE SCALE GENOMIC DNA]</scope>
</reference>
<comment type="caution">
    <text evidence="2">The sequence shown here is derived from an EMBL/GenBank/DDBJ whole genome shotgun (WGS) entry which is preliminary data.</text>
</comment>
<proteinExistence type="predicted"/>
<feature type="compositionally biased region" description="Polar residues" evidence="1">
    <location>
        <begin position="767"/>
        <end position="779"/>
    </location>
</feature>
<feature type="compositionally biased region" description="Low complexity" evidence="1">
    <location>
        <begin position="421"/>
        <end position="439"/>
    </location>
</feature>
<feature type="region of interest" description="Disordered" evidence="1">
    <location>
        <begin position="668"/>
        <end position="698"/>
    </location>
</feature>
<feature type="compositionally biased region" description="Polar residues" evidence="1">
    <location>
        <begin position="497"/>
        <end position="507"/>
    </location>
</feature>
<dbReference type="EMBL" id="BMAT01000636">
    <property type="protein sequence ID" value="GFR69827.1"/>
    <property type="molecule type" value="Genomic_DNA"/>
</dbReference>
<keyword evidence="3" id="KW-1185">Reference proteome</keyword>
<feature type="region of interest" description="Disordered" evidence="1">
    <location>
        <begin position="25"/>
        <end position="44"/>
    </location>
</feature>
<sequence length="819" mass="86923">MDRPAANKDVNWIKRGQHLVSVTTFTSGGGNHDQADSSGLEKTEEHNGAVRLNVQYEPWKVPKSNSKRINIPVVNVISKPSDNVSDSPHRFASNYDDTFVKENTGPRSRVRSHFRATSEPPPSNVTRVIPICLHGSRSTISDRSNYEKNIARSNSPIVIGSKSRSYSKSQVQGKQKIYTSGVYQECVPVRPSIKSDLNRSVFSPSDSNSVSKFGVVDKSTDSGSHNIGPDFKSDTVLFSALPVSEPVINVPSSDSTSDKTISVYAHSSPNPIANSNRVEVKIARTGNPVRVSESRLCTGKTWSENENTGTRESCVMHGGGIHSTDQRSATFVSSISVRDAAKPPPIPAAMLSNLHGGNLSDGSVSSLYWQHGSGSRVLTSPVGVSIPEQRNIIIGGQRYPAPKAPLVNTSGQSHQISVQYQSVYQSSGPSGYSSPRSSIGSGGGDSQGNSIASSPRSSLANAAALYEKRRLGGSPRSSLALANPALPNRSGWTVQMVEASSSRQVSGSPHDPRLTTSAVSMSPQHHSAANMGPKNDNAPLQLLTDSRFGEPGPTPPPPHIYTDPRQRTLPAQAQTAVSVHAPARPTSNSNGGTHNSAINAHSLQNGAIISSSLQHSAASPMSAPSPPPVLPARVPLNYRNVAQQHMLNRRGEADAEMTVAALTQQLERDMSLSSTGKKASSDPSPSEPPPPYHGPHDVQTSVKHAVVTPNQAQTSGPAVQPGNKPNVRLVAPVQGIQIQPPASMGATRSPQSRGSITSPGGGLKSQLAFNVTPPKTSGPSDAERKLAALTQQLEDEMEQTSGDYFGEFLFGENSKTKKN</sequence>
<feature type="compositionally biased region" description="Polar residues" evidence="1">
    <location>
        <begin position="514"/>
        <end position="527"/>
    </location>
</feature>
<dbReference type="Proteomes" id="UP000762676">
    <property type="component" value="Unassembled WGS sequence"/>
</dbReference>
<organism evidence="2 3">
    <name type="scientific">Elysia marginata</name>
    <dbReference type="NCBI Taxonomy" id="1093978"/>
    <lineage>
        <taxon>Eukaryota</taxon>
        <taxon>Metazoa</taxon>
        <taxon>Spiralia</taxon>
        <taxon>Lophotrochozoa</taxon>
        <taxon>Mollusca</taxon>
        <taxon>Gastropoda</taxon>
        <taxon>Heterobranchia</taxon>
        <taxon>Euthyneura</taxon>
        <taxon>Panpulmonata</taxon>
        <taxon>Sacoglossa</taxon>
        <taxon>Placobranchoidea</taxon>
        <taxon>Plakobranchidae</taxon>
        <taxon>Elysia</taxon>
    </lineage>
</organism>
<protein>
    <submittedName>
        <fullName evidence="2">Wilms tumor protein 1-interacting-like protein</fullName>
    </submittedName>
</protein>
<feature type="region of interest" description="Disordered" evidence="1">
    <location>
        <begin position="103"/>
        <end position="126"/>
    </location>
</feature>